<sequence>MTDIQLYAKLAELPSSLKAEVSDFIDYLKFRSKKKDKQNSKRIAGKAKGLIAMKDNFDDPIEGFDPYLK</sequence>
<dbReference type="InterPro" id="IPR018739">
    <property type="entry name" value="DUF2281"/>
</dbReference>
<dbReference type="Pfam" id="PF10047">
    <property type="entry name" value="DUF2281"/>
    <property type="match status" value="1"/>
</dbReference>
<comment type="caution">
    <text evidence="2">The sequence shown here is derived from an EMBL/GenBank/DDBJ whole genome shotgun (WGS) entry which is preliminary data.</text>
</comment>
<dbReference type="RefSeq" id="WP_163285907.1">
    <property type="nucleotide sequence ID" value="NZ_JAAGVY010000027.1"/>
</dbReference>
<organism evidence="2 3">
    <name type="scientific">Cryomorpha ignava</name>
    <dbReference type="NCBI Taxonomy" id="101383"/>
    <lineage>
        <taxon>Bacteria</taxon>
        <taxon>Pseudomonadati</taxon>
        <taxon>Bacteroidota</taxon>
        <taxon>Flavobacteriia</taxon>
        <taxon>Flavobacteriales</taxon>
        <taxon>Cryomorphaceae</taxon>
        <taxon>Cryomorpha</taxon>
    </lineage>
</organism>
<dbReference type="AlphaFoldDB" id="A0A7K3WSQ6"/>
<evidence type="ECO:0000313" key="3">
    <source>
        <dbReference type="Proteomes" id="UP000486602"/>
    </source>
</evidence>
<evidence type="ECO:0000313" key="2">
    <source>
        <dbReference type="EMBL" id="NEN24514.1"/>
    </source>
</evidence>
<proteinExistence type="predicted"/>
<reference evidence="2 3" key="1">
    <citation type="submission" date="2020-02" db="EMBL/GenBank/DDBJ databases">
        <title>Out from the shadows clarifying the taxonomy of the family Cryomorphaceae and related taxa by utilizing the GTDB taxonomic framework.</title>
        <authorList>
            <person name="Bowman J.P."/>
        </authorList>
    </citation>
    <scope>NUCLEOTIDE SEQUENCE [LARGE SCALE GENOMIC DNA]</scope>
    <source>
        <strain evidence="2 3">QSSC 1-22</strain>
    </source>
</reference>
<keyword evidence="3" id="KW-1185">Reference proteome</keyword>
<name>A0A7K3WSQ6_9FLAO</name>
<dbReference type="EMBL" id="JAAGVY010000027">
    <property type="protein sequence ID" value="NEN24514.1"/>
    <property type="molecule type" value="Genomic_DNA"/>
</dbReference>
<accession>A0A7K3WSQ6</accession>
<dbReference type="Proteomes" id="UP000486602">
    <property type="component" value="Unassembled WGS sequence"/>
</dbReference>
<evidence type="ECO:0000259" key="1">
    <source>
        <dbReference type="Pfam" id="PF10047"/>
    </source>
</evidence>
<feature type="domain" description="DUF2281" evidence="1">
    <location>
        <begin position="5"/>
        <end position="65"/>
    </location>
</feature>
<protein>
    <submittedName>
        <fullName evidence="2">DUF2281 domain-containing protein</fullName>
    </submittedName>
</protein>
<gene>
    <name evidence="2" type="ORF">G3O08_13485</name>
</gene>